<protein>
    <recommendedName>
        <fullName evidence="5">CAP-Gly protein</fullName>
    </recommendedName>
</protein>
<keyword evidence="2" id="KW-0472">Membrane</keyword>
<dbReference type="OrthoDB" id="2154696at2"/>
<evidence type="ECO:0000313" key="4">
    <source>
        <dbReference type="Proteomes" id="UP000006190"/>
    </source>
</evidence>
<keyword evidence="2" id="KW-0812">Transmembrane</keyword>
<proteinExistence type="predicted"/>
<dbReference type="HOGENOM" id="CLU_063844_0_0_9"/>
<evidence type="ECO:0000256" key="1">
    <source>
        <dbReference type="SAM" id="Coils"/>
    </source>
</evidence>
<comment type="caution">
    <text evidence="3">The sequence shown here is derived from an EMBL/GenBank/DDBJ whole genome shotgun (WGS) entry which is preliminary data.</text>
</comment>
<sequence>MEKEKNHTLNQPQTDVHVTEVDHVGHDHDSHYDANYHRHHGRIVGNNISWSAILAGLVTFIALSILFSLIGAAIGLGVTDLTAAKPLEGVGMGLIIWSIISLIISLAAGGYVAGYTANRAGILHGFLTWAVGVIAALVLATSAVTGAFNTVGAMLGMAGNAVADSASTIGGTVADLSQASFDKITENLNLDTSDLDEDVKKALEQSDIPELQPDYLQAQLDDTVSDIQAAGKSVLVDGQSAEEAFQGVYDNIQDRLDNIGQELDEEELTKVIADNTDLTDKEADQAVENVKAAYEESRKNAETLLDNAEKELNQLSAQVNEGVEEGVETTNDVMNEASKYSIYAFIGLLLALCLTAYAGKLGAEKDLKY</sequence>
<dbReference type="EMBL" id="AGEG01000003">
    <property type="protein sequence ID" value="EHR37936.1"/>
    <property type="molecule type" value="Genomic_DNA"/>
</dbReference>
<feature type="coiled-coil region" evidence="1">
    <location>
        <begin position="249"/>
        <end position="325"/>
    </location>
</feature>
<evidence type="ECO:0000256" key="2">
    <source>
        <dbReference type="SAM" id="Phobius"/>
    </source>
</evidence>
<feature type="transmembrane region" description="Helical" evidence="2">
    <location>
        <begin position="340"/>
        <end position="359"/>
    </location>
</feature>
<keyword evidence="2" id="KW-1133">Transmembrane helix</keyword>
<dbReference type="PATRIC" id="fig|883113.3.peg.568"/>
<name>H3NHN0_9LACT</name>
<dbReference type="eggNOG" id="COG4694">
    <property type="taxonomic scope" value="Bacteria"/>
</dbReference>
<dbReference type="Proteomes" id="UP000006190">
    <property type="component" value="Unassembled WGS sequence"/>
</dbReference>
<feature type="transmembrane region" description="Helical" evidence="2">
    <location>
        <begin position="48"/>
        <end position="74"/>
    </location>
</feature>
<dbReference type="RefSeq" id="WP_006308592.1">
    <property type="nucleotide sequence ID" value="NZ_JH601133.1"/>
</dbReference>
<keyword evidence="1" id="KW-0175">Coiled coil</keyword>
<keyword evidence="4" id="KW-1185">Reference proteome</keyword>
<dbReference type="STRING" id="883113.HMPREF9708_00565"/>
<accession>H3NHN0</accession>
<feature type="transmembrane region" description="Helical" evidence="2">
    <location>
        <begin position="94"/>
        <end position="114"/>
    </location>
</feature>
<evidence type="ECO:0000313" key="3">
    <source>
        <dbReference type="EMBL" id="EHR37936.1"/>
    </source>
</evidence>
<evidence type="ECO:0008006" key="5">
    <source>
        <dbReference type="Google" id="ProtNLM"/>
    </source>
</evidence>
<organism evidence="3 4">
    <name type="scientific">Facklamia languida CCUG 37842</name>
    <dbReference type="NCBI Taxonomy" id="883113"/>
    <lineage>
        <taxon>Bacteria</taxon>
        <taxon>Bacillati</taxon>
        <taxon>Bacillota</taxon>
        <taxon>Bacilli</taxon>
        <taxon>Lactobacillales</taxon>
        <taxon>Aerococcaceae</taxon>
        <taxon>Facklamia</taxon>
    </lineage>
</organism>
<reference evidence="3 4" key="1">
    <citation type="submission" date="2012-01" db="EMBL/GenBank/DDBJ databases">
        <title>The Genome Sequence of Facklamia languida CCUG 37842.</title>
        <authorList>
            <consortium name="The Broad Institute Genome Sequencing Platform"/>
            <person name="Earl A."/>
            <person name="Ward D."/>
            <person name="Feldgarden M."/>
            <person name="Gevers D."/>
            <person name="Huys G."/>
            <person name="Young S.K."/>
            <person name="Zeng Q."/>
            <person name="Gargeya S."/>
            <person name="Fitzgerald M."/>
            <person name="Haas B."/>
            <person name="Abouelleil A."/>
            <person name="Alvarado L."/>
            <person name="Arachchi H.M."/>
            <person name="Berlin A."/>
            <person name="Chapman S.B."/>
            <person name="Gearin G."/>
            <person name="Goldberg J."/>
            <person name="Griggs A."/>
            <person name="Gujja S."/>
            <person name="Hansen M."/>
            <person name="Heiman D."/>
            <person name="Howarth C."/>
            <person name="Larimer J."/>
            <person name="Lui A."/>
            <person name="MacDonald P.J.P."/>
            <person name="McCowen C."/>
            <person name="Montmayeur A."/>
            <person name="Murphy C."/>
            <person name="Neiman D."/>
            <person name="Pearson M."/>
            <person name="Priest M."/>
            <person name="Roberts A."/>
            <person name="Saif S."/>
            <person name="Shea T."/>
            <person name="Sisk P."/>
            <person name="Stolte C."/>
            <person name="Sykes S."/>
            <person name="Wortman J."/>
            <person name="Nusbaum C."/>
            <person name="Birren B."/>
        </authorList>
    </citation>
    <scope>NUCLEOTIDE SEQUENCE [LARGE SCALE GENOMIC DNA]</scope>
    <source>
        <strain evidence="3 4">CCUG 37842</strain>
    </source>
</reference>
<gene>
    <name evidence="3" type="ORF">HMPREF9708_00565</name>
</gene>
<dbReference type="AlphaFoldDB" id="H3NHN0"/>
<feature type="transmembrane region" description="Helical" evidence="2">
    <location>
        <begin position="126"/>
        <end position="148"/>
    </location>
</feature>